<dbReference type="Proteomes" id="UP000095286">
    <property type="component" value="Unplaced"/>
</dbReference>
<reference evidence="2" key="1">
    <citation type="submission" date="2016-11" db="UniProtKB">
        <authorList>
            <consortium name="WormBaseParasite"/>
        </authorList>
    </citation>
    <scope>IDENTIFICATION</scope>
    <source>
        <strain evidence="2">KR3021</strain>
    </source>
</reference>
<proteinExistence type="predicted"/>
<name>A0AC35U221_9BILA</name>
<evidence type="ECO:0000313" key="1">
    <source>
        <dbReference type="Proteomes" id="UP000095286"/>
    </source>
</evidence>
<dbReference type="WBParaSite" id="RSKR_0000690700.1">
    <property type="protein sequence ID" value="RSKR_0000690700.1"/>
    <property type="gene ID" value="RSKR_0000690700"/>
</dbReference>
<sequence>MAAALAGVWNVATSDNFEEYMKASGVGFMTRKLAGTVKPVLTITVNGDDITINSKSTFKDHTVSFKLGETFDEETIDGRKYKSIFNWTDGKLVQTQTGENASVITRYLKDDHLVIDMDCNGVKATRTYTKA</sequence>
<organism evidence="1 2">
    <name type="scientific">Rhabditophanes sp. KR3021</name>
    <dbReference type="NCBI Taxonomy" id="114890"/>
    <lineage>
        <taxon>Eukaryota</taxon>
        <taxon>Metazoa</taxon>
        <taxon>Ecdysozoa</taxon>
        <taxon>Nematoda</taxon>
        <taxon>Chromadorea</taxon>
        <taxon>Rhabditida</taxon>
        <taxon>Tylenchina</taxon>
        <taxon>Panagrolaimomorpha</taxon>
        <taxon>Strongyloidoidea</taxon>
        <taxon>Alloionematidae</taxon>
        <taxon>Rhabditophanes</taxon>
    </lineage>
</organism>
<evidence type="ECO:0000313" key="2">
    <source>
        <dbReference type="WBParaSite" id="RSKR_0000690700.1"/>
    </source>
</evidence>
<protein>
    <submittedName>
        <fullName evidence="2">Lipocln_cytosolic_FA-bd_dom domain-containing protein</fullName>
    </submittedName>
</protein>
<accession>A0AC35U221</accession>